<dbReference type="SUPFAM" id="SSF56281">
    <property type="entry name" value="Metallo-hydrolase/oxidoreductase"/>
    <property type="match status" value="1"/>
</dbReference>
<accession>A0A523UX10</accession>
<evidence type="ECO:0000256" key="3">
    <source>
        <dbReference type="ARBA" id="ARBA00022801"/>
    </source>
</evidence>
<dbReference type="GO" id="GO:0016787">
    <property type="term" value="F:hydrolase activity"/>
    <property type="evidence" value="ECO:0007669"/>
    <property type="project" value="UniProtKB-KW"/>
</dbReference>
<dbReference type="CDD" id="cd16281">
    <property type="entry name" value="metallo-hydrolase-like_MBL-fold"/>
    <property type="match status" value="1"/>
</dbReference>
<name>A0A523UX10_UNCT6</name>
<dbReference type="Proteomes" id="UP000315525">
    <property type="component" value="Unassembled WGS sequence"/>
</dbReference>
<organism evidence="6 7">
    <name type="scientific">candidate division TA06 bacterium</name>
    <dbReference type="NCBI Taxonomy" id="2250710"/>
    <lineage>
        <taxon>Bacteria</taxon>
        <taxon>Bacteria division TA06</taxon>
    </lineage>
</organism>
<evidence type="ECO:0000256" key="2">
    <source>
        <dbReference type="ARBA" id="ARBA00022723"/>
    </source>
</evidence>
<evidence type="ECO:0000256" key="1">
    <source>
        <dbReference type="ARBA" id="ARBA00007749"/>
    </source>
</evidence>
<dbReference type="PANTHER" id="PTHR42978">
    <property type="entry name" value="QUORUM-QUENCHING LACTONASE YTNP-RELATED-RELATED"/>
    <property type="match status" value="1"/>
</dbReference>
<evidence type="ECO:0000259" key="5">
    <source>
        <dbReference type="SMART" id="SM00849"/>
    </source>
</evidence>
<dbReference type="SMART" id="SM00849">
    <property type="entry name" value="Lactamase_B"/>
    <property type="match status" value="1"/>
</dbReference>
<gene>
    <name evidence="6" type="ORF">E3J62_03085</name>
</gene>
<sequence length="286" mass="32171">MTLGKLKIAVVSDGLFRLDGGAMFGVVPRTLWEKRFTPDSRNRIILGLNILLIDNGREKMIVDTGIGSKVDERFKDTYGVERQRDVIEDLAEEGLKPQDIDKVILTHLHFDHAGGSTRMGDDGSPVPTFPAATYFIQKVEWEDALEPNERTKASYLEDNFMPLRDAGRLEILDGSAQIGDGVRVELTGGHTRGHQIVHIESEGLRMVHPGDLIPTSYHLPLPYIMGYDTFPLQTLEMRKKLYKEAVGGQWKLFFGHDSNPKVAGLKEKDGRIVLDDDTIVSFKERR</sequence>
<dbReference type="Gene3D" id="3.60.15.10">
    <property type="entry name" value="Ribonuclease Z/Hydroxyacylglutathione hydrolase-like"/>
    <property type="match status" value="1"/>
</dbReference>
<dbReference type="InterPro" id="IPR001279">
    <property type="entry name" value="Metallo-B-lactamas"/>
</dbReference>
<feature type="domain" description="Metallo-beta-lactamase" evidence="5">
    <location>
        <begin position="47"/>
        <end position="256"/>
    </location>
</feature>
<comment type="similarity">
    <text evidence="1">Belongs to the metallo-beta-lactamase superfamily.</text>
</comment>
<dbReference type="Pfam" id="PF00753">
    <property type="entry name" value="Lactamase_B"/>
    <property type="match status" value="1"/>
</dbReference>
<keyword evidence="3 6" id="KW-0378">Hydrolase</keyword>
<keyword evidence="4" id="KW-0862">Zinc</keyword>
<evidence type="ECO:0000313" key="7">
    <source>
        <dbReference type="Proteomes" id="UP000315525"/>
    </source>
</evidence>
<proteinExistence type="inferred from homology"/>
<dbReference type="InterPro" id="IPR051013">
    <property type="entry name" value="MBL_superfamily_lactonases"/>
</dbReference>
<protein>
    <submittedName>
        <fullName evidence="6">MBL fold metallo-hydrolase</fullName>
    </submittedName>
</protein>
<evidence type="ECO:0000313" key="6">
    <source>
        <dbReference type="EMBL" id="TET46851.1"/>
    </source>
</evidence>
<dbReference type="InterPro" id="IPR036866">
    <property type="entry name" value="RibonucZ/Hydroxyglut_hydro"/>
</dbReference>
<dbReference type="AlphaFoldDB" id="A0A523UX10"/>
<dbReference type="PANTHER" id="PTHR42978:SF6">
    <property type="entry name" value="QUORUM-QUENCHING LACTONASE YTNP-RELATED"/>
    <property type="match status" value="1"/>
</dbReference>
<evidence type="ECO:0000256" key="4">
    <source>
        <dbReference type="ARBA" id="ARBA00022833"/>
    </source>
</evidence>
<reference evidence="6 7" key="1">
    <citation type="submission" date="2019-03" db="EMBL/GenBank/DDBJ databases">
        <title>Metabolic potential of uncultured bacteria and archaea associated with petroleum seepage in deep-sea sediments.</title>
        <authorList>
            <person name="Dong X."/>
            <person name="Hubert C."/>
        </authorList>
    </citation>
    <scope>NUCLEOTIDE SEQUENCE [LARGE SCALE GENOMIC DNA]</scope>
    <source>
        <strain evidence="6">E44_bin18</strain>
    </source>
</reference>
<dbReference type="EMBL" id="SOJN01000041">
    <property type="protein sequence ID" value="TET46851.1"/>
    <property type="molecule type" value="Genomic_DNA"/>
</dbReference>
<keyword evidence="2" id="KW-0479">Metal-binding</keyword>
<comment type="caution">
    <text evidence="6">The sequence shown here is derived from an EMBL/GenBank/DDBJ whole genome shotgun (WGS) entry which is preliminary data.</text>
</comment>
<dbReference type="GO" id="GO:0046872">
    <property type="term" value="F:metal ion binding"/>
    <property type="evidence" value="ECO:0007669"/>
    <property type="project" value="UniProtKB-KW"/>
</dbReference>